<dbReference type="PANTHER" id="PTHR43176">
    <property type="entry name" value="3-HYDROXYISOBUTYRYL-COA HYDROLASE-RELATED"/>
    <property type="match status" value="1"/>
</dbReference>
<evidence type="ECO:0000256" key="3">
    <source>
        <dbReference type="ARBA" id="ARBA00011915"/>
    </source>
</evidence>
<dbReference type="InterPro" id="IPR018376">
    <property type="entry name" value="Enoyl-CoA_hyd/isom_CS"/>
</dbReference>
<protein>
    <recommendedName>
        <fullName evidence="3">3-hydroxyisobutyryl-CoA hydrolase</fullName>
        <ecNumber evidence="3">3.1.2.4</ecNumber>
    </recommendedName>
    <alternativeName>
        <fullName evidence="6">3-hydroxyisobutyryl-coenzyme A hydrolase</fullName>
    </alternativeName>
</protein>
<evidence type="ECO:0000259" key="7">
    <source>
        <dbReference type="Pfam" id="PF16113"/>
    </source>
</evidence>
<dbReference type="InterPro" id="IPR032259">
    <property type="entry name" value="HIBYL-CoA-H"/>
</dbReference>
<dbReference type="EMBL" id="JANBQB010000418">
    <property type="protein sequence ID" value="KAJ1976572.1"/>
    <property type="molecule type" value="Genomic_DNA"/>
</dbReference>
<dbReference type="GO" id="GO:0003860">
    <property type="term" value="F:3-hydroxyisobutyryl-CoA hydrolase activity"/>
    <property type="evidence" value="ECO:0007669"/>
    <property type="project" value="UniProtKB-EC"/>
</dbReference>
<name>A0A9W8B176_9FUNG</name>
<organism evidence="8 9">
    <name type="scientific">Dimargaris verticillata</name>
    <dbReference type="NCBI Taxonomy" id="2761393"/>
    <lineage>
        <taxon>Eukaryota</taxon>
        <taxon>Fungi</taxon>
        <taxon>Fungi incertae sedis</taxon>
        <taxon>Zoopagomycota</taxon>
        <taxon>Kickxellomycotina</taxon>
        <taxon>Dimargaritomycetes</taxon>
        <taxon>Dimargaritales</taxon>
        <taxon>Dimargaritaceae</taxon>
        <taxon>Dimargaris</taxon>
    </lineage>
</organism>
<proteinExistence type="predicted"/>
<dbReference type="AlphaFoldDB" id="A0A9W8B176"/>
<feature type="domain" description="Enoyl-CoA hydratase/isomerase" evidence="7">
    <location>
        <begin position="82"/>
        <end position="428"/>
    </location>
</feature>
<evidence type="ECO:0000313" key="9">
    <source>
        <dbReference type="Proteomes" id="UP001151582"/>
    </source>
</evidence>
<sequence>MHRALNRSAALSRLGCRTFTQRPPLRMFPLSASAPISSPARRTQQITAHLQPLSRTMSSKTLDFNRSNSQTEVLQHKHDGGRVFILNRPSALNALNLNMVESMAPQLQAWDRSDICNVIMLKSSSPRAFCAGGDVKRVVDLAKERNDQFAQFFEKEYQLNYLIASVETPVVALIDGITMGGGVGLSVHAPFRVATERTMFAMPETAIGLFPDVGGSYFLPRLDGSIGRYLGLTGDRLQGKSVFWAGIATHYVPSARLPALEARLCELESKDVTIVNQAIEEFSDEAANLRDPTEFSLFPYRQAIDRCFHHDTVEEIVAALEREVAKPSQTDIARAADVQAWAQKTLKTLQSVSPTSLKVTLELLKAGARKSLKECLQLEYKAVQNVAQSHDFIEGVTKTLVTRNKDSIQWKPATLTELSDVDVINAYFRGNGKELEFLTTAPWNSPSLPAAIGDYGRPQFTLPAEREVISLIGKSSLCMTVEEVLDYFQSKYSGKIGLDTKVEMVLATKCRVDGKSQTVSLRD</sequence>
<comment type="catalytic activity">
    <reaction evidence="1">
        <text>3-hydroxy-2-methylpropanoyl-CoA + H2O = 3-hydroxy-2-methylpropanoate + CoA + H(+)</text>
        <dbReference type="Rhea" id="RHEA:20888"/>
        <dbReference type="ChEBI" id="CHEBI:11805"/>
        <dbReference type="ChEBI" id="CHEBI:15377"/>
        <dbReference type="ChEBI" id="CHEBI:15378"/>
        <dbReference type="ChEBI" id="CHEBI:57287"/>
        <dbReference type="ChEBI" id="CHEBI:57340"/>
        <dbReference type="EC" id="3.1.2.4"/>
    </reaction>
</comment>
<reference evidence="8" key="1">
    <citation type="submission" date="2022-07" db="EMBL/GenBank/DDBJ databases">
        <title>Phylogenomic reconstructions and comparative analyses of Kickxellomycotina fungi.</title>
        <authorList>
            <person name="Reynolds N.K."/>
            <person name="Stajich J.E."/>
            <person name="Barry K."/>
            <person name="Grigoriev I.V."/>
            <person name="Crous P."/>
            <person name="Smith M.E."/>
        </authorList>
    </citation>
    <scope>NUCLEOTIDE SEQUENCE</scope>
    <source>
        <strain evidence="8">RSA 567</strain>
    </source>
</reference>
<evidence type="ECO:0000256" key="4">
    <source>
        <dbReference type="ARBA" id="ARBA00022801"/>
    </source>
</evidence>
<evidence type="ECO:0000313" key="8">
    <source>
        <dbReference type="EMBL" id="KAJ1976572.1"/>
    </source>
</evidence>
<dbReference type="SUPFAM" id="SSF52096">
    <property type="entry name" value="ClpP/crotonase"/>
    <property type="match status" value="1"/>
</dbReference>
<dbReference type="EC" id="3.1.2.4" evidence="3"/>
<dbReference type="InterPro" id="IPR029045">
    <property type="entry name" value="ClpP/crotonase-like_dom_sf"/>
</dbReference>
<keyword evidence="9" id="KW-1185">Reference proteome</keyword>
<dbReference type="FunFam" id="3.90.226.10:FF:000026">
    <property type="entry name" value="3-hydroxyisobutyryl-CoA hydrolase, mitochondrial"/>
    <property type="match status" value="1"/>
</dbReference>
<comment type="caution">
    <text evidence="8">The sequence shown here is derived from an EMBL/GenBank/DDBJ whole genome shotgun (WGS) entry which is preliminary data.</text>
</comment>
<dbReference type="Proteomes" id="UP001151582">
    <property type="component" value="Unassembled WGS sequence"/>
</dbReference>
<dbReference type="GO" id="GO:0005739">
    <property type="term" value="C:mitochondrion"/>
    <property type="evidence" value="ECO:0007669"/>
    <property type="project" value="UniProtKB-SubCell"/>
</dbReference>
<dbReference type="Gene3D" id="3.90.226.10">
    <property type="entry name" value="2-enoyl-CoA Hydratase, Chain A, domain 1"/>
    <property type="match status" value="1"/>
</dbReference>
<evidence type="ECO:0000256" key="2">
    <source>
        <dbReference type="ARBA" id="ARBA00004173"/>
    </source>
</evidence>
<dbReference type="Pfam" id="PF16113">
    <property type="entry name" value="ECH_2"/>
    <property type="match status" value="1"/>
</dbReference>
<evidence type="ECO:0000256" key="5">
    <source>
        <dbReference type="ARBA" id="ARBA00023128"/>
    </source>
</evidence>
<dbReference type="PROSITE" id="PS00166">
    <property type="entry name" value="ENOYL_COA_HYDRATASE"/>
    <property type="match status" value="1"/>
</dbReference>
<dbReference type="GO" id="GO:0006574">
    <property type="term" value="P:L-valine catabolic process"/>
    <property type="evidence" value="ECO:0007669"/>
    <property type="project" value="TreeGrafter"/>
</dbReference>
<dbReference type="InterPro" id="IPR045004">
    <property type="entry name" value="ECH_dom"/>
</dbReference>
<accession>A0A9W8B176</accession>
<evidence type="ECO:0000256" key="6">
    <source>
        <dbReference type="ARBA" id="ARBA00031181"/>
    </source>
</evidence>
<evidence type="ECO:0000256" key="1">
    <source>
        <dbReference type="ARBA" id="ARBA00001709"/>
    </source>
</evidence>
<comment type="subcellular location">
    <subcellularLocation>
        <location evidence="2">Mitochondrion</location>
    </subcellularLocation>
</comment>
<dbReference type="OrthoDB" id="1737613at2759"/>
<keyword evidence="5" id="KW-0496">Mitochondrion</keyword>
<keyword evidence="4 8" id="KW-0378">Hydrolase</keyword>
<dbReference type="PANTHER" id="PTHR43176:SF3">
    <property type="entry name" value="3-HYDROXYISOBUTYRYL-COA HYDROLASE, MITOCHONDRIAL"/>
    <property type="match status" value="1"/>
</dbReference>
<gene>
    <name evidence="8" type="primary">EHD3</name>
    <name evidence="8" type="ORF">H4R34_003924</name>
</gene>
<dbReference type="CDD" id="cd06558">
    <property type="entry name" value="crotonase-like"/>
    <property type="match status" value="1"/>
</dbReference>
<dbReference type="NCBIfam" id="NF004127">
    <property type="entry name" value="PRK05617.1"/>
    <property type="match status" value="1"/>
</dbReference>